<feature type="region of interest" description="Disordered" evidence="1">
    <location>
        <begin position="72"/>
        <end position="205"/>
    </location>
</feature>
<dbReference type="Proteomes" id="UP000053477">
    <property type="component" value="Unassembled WGS sequence"/>
</dbReference>
<dbReference type="InParanoid" id="A0A0H2SHR3"/>
<evidence type="ECO:0000256" key="1">
    <source>
        <dbReference type="SAM" id="MobiDB-lite"/>
    </source>
</evidence>
<gene>
    <name evidence="3" type="ORF">SCHPADRAFT_937806</name>
</gene>
<feature type="compositionally biased region" description="Low complexity" evidence="1">
    <location>
        <begin position="137"/>
        <end position="151"/>
    </location>
</feature>
<feature type="region of interest" description="Disordered" evidence="1">
    <location>
        <begin position="313"/>
        <end position="333"/>
    </location>
</feature>
<dbReference type="STRING" id="27342.A0A0H2SHR3"/>
<evidence type="ECO:0000313" key="4">
    <source>
        <dbReference type="Proteomes" id="UP000053477"/>
    </source>
</evidence>
<dbReference type="PROSITE" id="PS51257">
    <property type="entry name" value="PROKAR_LIPOPROTEIN"/>
    <property type="match status" value="1"/>
</dbReference>
<accession>A0A0H2SHR3</accession>
<evidence type="ECO:0000313" key="3">
    <source>
        <dbReference type="EMBL" id="KLO16616.1"/>
    </source>
</evidence>
<feature type="compositionally biased region" description="Acidic residues" evidence="1">
    <location>
        <begin position="154"/>
        <end position="165"/>
    </location>
</feature>
<feature type="compositionally biased region" description="Basic and acidic residues" evidence="1">
    <location>
        <begin position="81"/>
        <end position="90"/>
    </location>
</feature>
<dbReference type="Gene3D" id="2.60.120.260">
    <property type="entry name" value="Galactose-binding domain-like"/>
    <property type="match status" value="1"/>
</dbReference>
<feature type="compositionally biased region" description="Polar residues" evidence="1">
    <location>
        <begin position="185"/>
        <end position="197"/>
    </location>
</feature>
<evidence type="ECO:0000256" key="2">
    <source>
        <dbReference type="SAM" id="SignalP"/>
    </source>
</evidence>
<organism evidence="3 4">
    <name type="scientific">Schizopora paradoxa</name>
    <dbReference type="NCBI Taxonomy" id="27342"/>
    <lineage>
        <taxon>Eukaryota</taxon>
        <taxon>Fungi</taxon>
        <taxon>Dikarya</taxon>
        <taxon>Basidiomycota</taxon>
        <taxon>Agaricomycotina</taxon>
        <taxon>Agaricomycetes</taxon>
        <taxon>Hymenochaetales</taxon>
        <taxon>Schizoporaceae</taxon>
        <taxon>Schizopora</taxon>
    </lineage>
</organism>
<keyword evidence="2" id="KW-0732">Signal</keyword>
<feature type="signal peptide" evidence="2">
    <location>
        <begin position="1"/>
        <end position="27"/>
    </location>
</feature>
<reference evidence="3 4" key="1">
    <citation type="submission" date="2015-04" db="EMBL/GenBank/DDBJ databases">
        <title>Complete genome sequence of Schizopora paradoxa KUC8140, a cosmopolitan wood degrader in East Asia.</title>
        <authorList>
            <consortium name="DOE Joint Genome Institute"/>
            <person name="Min B."/>
            <person name="Park H."/>
            <person name="Jang Y."/>
            <person name="Kim J.-J."/>
            <person name="Kim K.H."/>
            <person name="Pangilinan J."/>
            <person name="Lipzen A."/>
            <person name="Riley R."/>
            <person name="Grigoriev I.V."/>
            <person name="Spatafora J.W."/>
            <person name="Choi I.-G."/>
        </authorList>
    </citation>
    <scope>NUCLEOTIDE SEQUENCE [LARGE SCALE GENOMIC DNA]</scope>
    <source>
        <strain evidence="3 4">KUC8140</strain>
    </source>
</reference>
<keyword evidence="4" id="KW-1185">Reference proteome</keyword>
<sequence length="333" mass="34281">MSKHCNQLLCVCLALAFFFLSCESAGAAQVDIASMQNVTIDDSNISMVLYAPSTSWRASTVPCSACLNPPSSDASGGTWHDGTHIVKSSDSDDFGPNGGDTNGTSSAGTSSASSAGAIQSHSSSPASISTPPPASPPSSSTSSTAASPSPSKDGDDDDGDNGDDGDSGKQKGKGDKDKMRRDVRQNASEENSSNPFFTTGEDSDDPGFVDPAVTATINFTGTAIYLFAIIPNFAALPQTDPTAMNLTFTLDGKPHGQFRNNPTSLNSSSSDNFIPNFAVFSAEGLLDGEHSIVVTVGPDSVFLFDYALVTQNASSTDGSNAPQRTSSPDSSDP</sequence>
<dbReference type="AlphaFoldDB" id="A0A0H2SHR3"/>
<name>A0A0H2SHR3_9AGAM</name>
<feature type="compositionally biased region" description="Low complexity" evidence="1">
    <location>
        <begin position="102"/>
        <end position="129"/>
    </location>
</feature>
<dbReference type="EMBL" id="KQ085914">
    <property type="protein sequence ID" value="KLO16616.1"/>
    <property type="molecule type" value="Genomic_DNA"/>
</dbReference>
<feature type="compositionally biased region" description="Basic and acidic residues" evidence="1">
    <location>
        <begin position="166"/>
        <end position="184"/>
    </location>
</feature>
<protein>
    <submittedName>
        <fullName evidence="3">Uncharacterized protein</fullName>
    </submittedName>
</protein>
<feature type="chain" id="PRO_5005202204" evidence="2">
    <location>
        <begin position="28"/>
        <end position="333"/>
    </location>
</feature>
<dbReference type="OrthoDB" id="3265715at2759"/>
<proteinExistence type="predicted"/>